<proteinExistence type="predicted"/>
<organism evidence="4 5">
    <name type="scientific">Sinobaca qinghaiensis</name>
    <dbReference type="NCBI Taxonomy" id="342944"/>
    <lineage>
        <taxon>Bacteria</taxon>
        <taxon>Bacillati</taxon>
        <taxon>Bacillota</taxon>
        <taxon>Bacilli</taxon>
        <taxon>Bacillales</taxon>
        <taxon>Sporolactobacillaceae</taxon>
        <taxon>Sinobaca</taxon>
    </lineage>
</organism>
<dbReference type="Pfam" id="PF06506">
    <property type="entry name" value="PrpR_N"/>
    <property type="match status" value="1"/>
</dbReference>
<accession>A0A419UWJ1</accession>
<dbReference type="Proteomes" id="UP000285120">
    <property type="component" value="Unassembled WGS sequence"/>
</dbReference>
<dbReference type="Gene3D" id="3.40.50.10660">
    <property type="entry name" value="PrpR receptor domain-like"/>
    <property type="match status" value="1"/>
</dbReference>
<evidence type="ECO:0000256" key="1">
    <source>
        <dbReference type="ARBA" id="ARBA00022741"/>
    </source>
</evidence>
<dbReference type="InterPro" id="IPR002197">
    <property type="entry name" value="HTH_Fis"/>
</dbReference>
<dbReference type="GO" id="GO:0000156">
    <property type="term" value="F:phosphorelay response regulator activity"/>
    <property type="evidence" value="ECO:0007669"/>
    <property type="project" value="InterPro"/>
</dbReference>
<dbReference type="Pfam" id="PF13188">
    <property type="entry name" value="PAS_8"/>
    <property type="match status" value="1"/>
</dbReference>
<comment type="caution">
    <text evidence="4">The sequence shown here is derived from an EMBL/GenBank/DDBJ whole genome shotgun (WGS) entry which is preliminary data.</text>
</comment>
<evidence type="ECO:0000259" key="3">
    <source>
        <dbReference type="PROSITE" id="PS50045"/>
    </source>
</evidence>
<dbReference type="Gene3D" id="1.10.8.60">
    <property type="match status" value="1"/>
</dbReference>
<dbReference type="Gene3D" id="1.10.10.60">
    <property type="entry name" value="Homeodomain-like"/>
    <property type="match status" value="1"/>
</dbReference>
<dbReference type="InterPro" id="IPR009057">
    <property type="entry name" value="Homeodomain-like_sf"/>
</dbReference>
<dbReference type="InterPro" id="IPR027417">
    <property type="entry name" value="P-loop_NTPase"/>
</dbReference>
<dbReference type="EMBL" id="RAPK01000011">
    <property type="protein sequence ID" value="RKD69496.1"/>
    <property type="molecule type" value="Genomic_DNA"/>
</dbReference>
<dbReference type="RefSeq" id="WP_170146942.1">
    <property type="nucleotide sequence ID" value="NZ_RAPK01000011.1"/>
</dbReference>
<evidence type="ECO:0000313" key="4">
    <source>
        <dbReference type="EMBL" id="RKD69496.1"/>
    </source>
</evidence>
<dbReference type="Gene3D" id="3.40.50.2300">
    <property type="match status" value="1"/>
</dbReference>
<gene>
    <name evidence="4" type="ORF">ATL39_2915</name>
</gene>
<dbReference type="SUPFAM" id="SSF159800">
    <property type="entry name" value="PrpR receptor domain-like"/>
    <property type="match status" value="1"/>
</dbReference>
<reference evidence="4 5" key="1">
    <citation type="submission" date="2018-09" db="EMBL/GenBank/DDBJ databases">
        <title>Genomic Encyclopedia of Archaeal and Bacterial Type Strains, Phase II (KMG-II): from individual species to whole genera.</title>
        <authorList>
            <person name="Goeker M."/>
        </authorList>
    </citation>
    <scope>NUCLEOTIDE SEQUENCE [LARGE SCALE GENOMIC DNA]</scope>
    <source>
        <strain evidence="4 5">DSM 17008</strain>
    </source>
</reference>
<evidence type="ECO:0000313" key="5">
    <source>
        <dbReference type="Proteomes" id="UP000285120"/>
    </source>
</evidence>
<dbReference type="SUPFAM" id="SSF46689">
    <property type="entry name" value="Homeodomain-like"/>
    <property type="match status" value="1"/>
</dbReference>
<dbReference type="SUPFAM" id="SSF52540">
    <property type="entry name" value="P-loop containing nucleoside triphosphate hydrolases"/>
    <property type="match status" value="1"/>
</dbReference>
<dbReference type="InterPro" id="IPR002078">
    <property type="entry name" value="Sigma_54_int"/>
</dbReference>
<feature type="domain" description="Sigma-54 factor interaction" evidence="3">
    <location>
        <begin position="436"/>
        <end position="500"/>
    </location>
</feature>
<dbReference type="Pfam" id="PF02954">
    <property type="entry name" value="HTH_8"/>
    <property type="match status" value="1"/>
</dbReference>
<keyword evidence="2" id="KW-0067">ATP-binding</keyword>
<dbReference type="InterPro" id="IPR000014">
    <property type="entry name" value="PAS"/>
</dbReference>
<dbReference type="PROSITE" id="PS50045">
    <property type="entry name" value="SIGMA54_INTERACT_4"/>
    <property type="match status" value="1"/>
</dbReference>
<dbReference type="GO" id="GO:0043565">
    <property type="term" value="F:sequence-specific DNA binding"/>
    <property type="evidence" value="ECO:0007669"/>
    <property type="project" value="InterPro"/>
</dbReference>
<dbReference type="SMART" id="SM00091">
    <property type="entry name" value="PAS"/>
    <property type="match status" value="1"/>
</dbReference>
<dbReference type="PRINTS" id="PR01590">
    <property type="entry name" value="HTHFIS"/>
</dbReference>
<dbReference type="AlphaFoldDB" id="A0A419UWJ1"/>
<dbReference type="InterPro" id="IPR010524">
    <property type="entry name" value="Sig_transdc_resp-reg_PrpR_N"/>
</dbReference>
<dbReference type="Gene3D" id="3.30.450.20">
    <property type="entry name" value="PAS domain"/>
    <property type="match status" value="1"/>
</dbReference>
<dbReference type="PANTHER" id="PTHR32071:SF119">
    <property type="entry name" value="SIGMA L-DEPENDENT TRANSCRIPTIONAL REGULATOR YPLP-RELATED"/>
    <property type="match status" value="1"/>
</dbReference>
<protein>
    <submittedName>
        <fullName evidence="4">PAS domain-containing protein</fullName>
    </submittedName>
</protein>
<keyword evidence="1" id="KW-0547">Nucleotide-binding</keyword>
<dbReference type="GO" id="GO:0006355">
    <property type="term" value="P:regulation of DNA-templated transcription"/>
    <property type="evidence" value="ECO:0007669"/>
    <property type="project" value="InterPro"/>
</dbReference>
<keyword evidence="5" id="KW-1185">Reference proteome</keyword>
<dbReference type="GO" id="GO:0005524">
    <property type="term" value="F:ATP binding"/>
    <property type="evidence" value="ECO:0007669"/>
    <property type="project" value="UniProtKB-KW"/>
</dbReference>
<dbReference type="Gene3D" id="3.40.50.300">
    <property type="entry name" value="P-loop containing nucleotide triphosphate hydrolases"/>
    <property type="match status" value="1"/>
</dbReference>
<evidence type="ECO:0000256" key="2">
    <source>
        <dbReference type="ARBA" id="ARBA00022840"/>
    </source>
</evidence>
<dbReference type="PANTHER" id="PTHR32071">
    <property type="entry name" value="TRANSCRIPTIONAL REGULATORY PROTEIN"/>
    <property type="match status" value="1"/>
</dbReference>
<name>A0A419UWJ1_9BACL</name>
<sequence length="573" mass="64104">MIVKIGILAPYRGLEHVVLDQAAQIDGIEIEVSVTREVDALRQAALLEERGVDVLVSRGLTAETIKGSVSVPLIEIEVSGFDILRTLLLVKGTKEQARVIGFPSVCSGVSEVSKLLAFSIPYTQVNTTAETERAVQAAWEAGTSLIIGDAVTMSFAEKFGLKGIMITSGKESVAQAIQQARQIGHVLLKNKQETAAYQSMMHTLSDGVILFEKTGRVRYMNPAFANMFKEQEYIQELEPPINQLLLQSIGKPFIQEKTEAQGRQIIIEGTSLDVQEQPHYLVKCIEESRYALDRDGLSVQPFRTEMISFTQLSETDPSLKKVIEYCKHEADASTFLLNGAPGTGKKSLAYAMHQHRHSYSHDIWRVTLKSSIHTQTLTQLEKLLSASKGTYYIKGWETLAAPERERLWEAASRASALIFFVSEQRPGADVPAFLKSVTLPPLKERIDHLEDYARLFISLSNVKYGKQVVGIGSRLLAYWKKQAWEHNLSELSDAIERAVANSTAVYLEKEDTVPVHRNGIKETIDLSRSLKEMELDIIMRVVKQENYNQSTAAKRLGINRSTLWRRLKEAEAE</sequence>